<evidence type="ECO:0000256" key="3">
    <source>
        <dbReference type="SAM" id="SignalP"/>
    </source>
</evidence>
<keyword evidence="2" id="KW-0175">Coiled coil</keyword>
<dbReference type="GO" id="GO:0015562">
    <property type="term" value="F:efflux transmembrane transporter activity"/>
    <property type="evidence" value="ECO:0007669"/>
    <property type="project" value="TreeGrafter"/>
</dbReference>
<dbReference type="Gene3D" id="2.40.420.20">
    <property type="match status" value="1"/>
</dbReference>
<evidence type="ECO:0000259" key="4">
    <source>
        <dbReference type="Pfam" id="PF25973"/>
    </source>
</evidence>
<evidence type="ECO:0000313" key="5">
    <source>
        <dbReference type="EMBL" id="SES13029.1"/>
    </source>
</evidence>
<dbReference type="Proteomes" id="UP000198505">
    <property type="component" value="Unassembled WGS sequence"/>
</dbReference>
<dbReference type="Pfam" id="PF25973">
    <property type="entry name" value="BSH_CzcB"/>
    <property type="match status" value="1"/>
</dbReference>
<feature type="domain" description="CzcB-like barrel-sandwich hybrid" evidence="4">
    <location>
        <begin position="75"/>
        <end position="215"/>
    </location>
</feature>
<feature type="coiled-coil region" evidence="2">
    <location>
        <begin position="107"/>
        <end position="141"/>
    </location>
</feature>
<dbReference type="NCBIfam" id="TIGR01730">
    <property type="entry name" value="RND_mfp"/>
    <property type="match status" value="1"/>
</dbReference>
<comment type="similarity">
    <text evidence="1">Belongs to the membrane fusion protein (MFP) (TC 8.A.1) family.</text>
</comment>
<dbReference type="InterPro" id="IPR058647">
    <property type="entry name" value="BSH_CzcB-like"/>
</dbReference>
<feature type="chain" id="PRO_5011698052" evidence="3">
    <location>
        <begin position="45"/>
        <end position="373"/>
    </location>
</feature>
<protein>
    <submittedName>
        <fullName evidence="5">RND family efflux transporter, MFP subunit</fullName>
    </submittedName>
</protein>
<accession>A0A1H9UUL9</accession>
<dbReference type="PANTHER" id="PTHR30469:SF15">
    <property type="entry name" value="HLYD FAMILY OF SECRETION PROTEINS"/>
    <property type="match status" value="1"/>
</dbReference>
<dbReference type="AlphaFoldDB" id="A0A1H9UUL9"/>
<feature type="signal peptide" evidence="3">
    <location>
        <begin position="1"/>
        <end position="44"/>
    </location>
</feature>
<proteinExistence type="inferred from homology"/>
<dbReference type="GO" id="GO:1990281">
    <property type="term" value="C:efflux pump complex"/>
    <property type="evidence" value="ECO:0007669"/>
    <property type="project" value="TreeGrafter"/>
</dbReference>
<keyword evidence="6" id="KW-1185">Reference proteome</keyword>
<sequence>MACWRISRVQWWATLRRFRPIGQTVKACAAALTLLMTTGGAATAQQARVETQRAETTPRIEMLRLNGSVSAPRTSQLSSAESGLVSTLHVDLGARVRQGERLLTLDSREAELERQRTQANVDQARAQRDDAQRRLNEANQLAAQRNIAASEQRQRQTALAAAEATLTAQQAELALWALRITRHAITAPFDALITQRDIQLGEWVSPGDTLMTLVDVDALTVDFPVPFSAYAQMDNATLEMRLEGDDQWYAVQPQAQVPQDTSGRQFLLRADPGDALALLPGMAVEGRLRIEGEPGPSVPRDALIRRPDGSVSVWLARQQDDEWRAVEQRVDIGSGFEGDVAVHEGVEVGDRVIVVGNERLEQDQVLTLSDDEE</sequence>
<evidence type="ECO:0000256" key="1">
    <source>
        <dbReference type="ARBA" id="ARBA00009477"/>
    </source>
</evidence>
<evidence type="ECO:0000256" key="2">
    <source>
        <dbReference type="SAM" id="Coils"/>
    </source>
</evidence>
<organism evidence="5 6">
    <name type="scientific">Vreelandella subterranea</name>
    <dbReference type="NCBI Taxonomy" id="416874"/>
    <lineage>
        <taxon>Bacteria</taxon>
        <taxon>Pseudomonadati</taxon>
        <taxon>Pseudomonadota</taxon>
        <taxon>Gammaproteobacteria</taxon>
        <taxon>Oceanospirillales</taxon>
        <taxon>Halomonadaceae</taxon>
        <taxon>Vreelandella</taxon>
    </lineage>
</organism>
<name>A0A1H9UUL9_9GAMM</name>
<reference evidence="6" key="1">
    <citation type="submission" date="2016-10" db="EMBL/GenBank/DDBJ databases">
        <authorList>
            <person name="Varghese N."/>
            <person name="Submissions S."/>
        </authorList>
    </citation>
    <scope>NUCLEOTIDE SEQUENCE [LARGE SCALE GENOMIC DNA]</scope>
    <source>
        <strain evidence="6">CGMCC 1.6495</strain>
    </source>
</reference>
<dbReference type="Gene3D" id="1.10.287.470">
    <property type="entry name" value="Helix hairpin bin"/>
    <property type="match status" value="1"/>
</dbReference>
<dbReference type="STRING" id="416874.SAMN04487958_107228"/>
<evidence type="ECO:0000313" key="6">
    <source>
        <dbReference type="Proteomes" id="UP000198505"/>
    </source>
</evidence>
<dbReference type="Gene3D" id="2.40.50.100">
    <property type="match status" value="1"/>
</dbReference>
<dbReference type="SUPFAM" id="SSF111369">
    <property type="entry name" value="HlyD-like secretion proteins"/>
    <property type="match status" value="1"/>
</dbReference>
<dbReference type="Gene3D" id="2.40.30.170">
    <property type="match status" value="1"/>
</dbReference>
<dbReference type="PANTHER" id="PTHR30469">
    <property type="entry name" value="MULTIDRUG RESISTANCE PROTEIN MDTA"/>
    <property type="match status" value="1"/>
</dbReference>
<dbReference type="InterPro" id="IPR006143">
    <property type="entry name" value="RND_pump_MFP"/>
</dbReference>
<keyword evidence="3" id="KW-0732">Signal</keyword>
<gene>
    <name evidence="5" type="ORF">SAMN04487958_107228</name>
</gene>
<dbReference type="EMBL" id="FOGS01000007">
    <property type="protein sequence ID" value="SES13029.1"/>
    <property type="molecule type" value="Genomic_DNA"/>
</dbReference>